<evidence type="ECO:0000256" key="4">
    <source>
        <dbReference type="SAM" id="Phobius"/>
    </source>
</evidence>
<accession>A0A9Q0MUN6</accession>
<dbReference type="InterPro" id="IPR045857">
    <property type="entry name" value="O16G_dom_2"/>
</dbReference>
<dbReference type="EMBL" id="WJQU01000003">
    <property type="protein sequence ID" value="KAJ6637445.1"/>
    <property type="molecule type" value="Genomic_DNA"/>
</dbReference>
<dbReference type="GO" id="GO:0005975">
    <property type="term" value="P:carbohydrate metabolic process"/>
    <property type="evidence" value="ECO:0007669"/>
    <property type="project" value="InterPro"/>
</dbReference>
<dbReference type="PANTHER" id="PTHR46673">
    <property type="entry name" value="4F2 CELL-SURFACE ANTIGEN HEAVY CHAIN"/>
    <property type="match status" value="1"/>
</dbReference>
<protein>
    <recommendedName>
        <fullName evidence="2">alpha-glucosidase</fullName>
        <ecNumber evidence="2">3.2.1.20</ecNumber>
    </recommendedName>
</protein>
<organism evidence="7 8">
    <name type="scientific">Pseudolycoriella hygida</name>
    <dbReference type="NCBI Taxonomy" id="35572"/>
    <lineage>
        <taxon>Eukaryota</taxon>
        <taxon>Metazoa</taxon>
        <taxon>Ecdysozoa</taxon>
        <taxon>Arthropoda</taxon>
        <taxon>Hexapoda</taxon>
        <taxon>Insecta</taxon>
        <taxon>Pterygota</taxon>
        <taxon>Neoptera</taxon>
        <taxon>Endopterygota</taxon>
        <taxon>Diptera</taxon>
        <taxon>Nematocera</taxon>
        <taxon>Sciaroidea</taxon>
        <taxon>Sciaridae</taxon>
        <taxon>Pseudolycoriella</taxon>
    </lineage>
</organism>
<evidence type="ECO:0000313" key="7">
    <source>
        <dbReference type="EMBL" id="KAJ6637445.1"/>
    </source>
</evidence>
<comment type="caution">
    <text evidence="7">The sequence shown here is derived from an EMBL/GenBank/DDBJ whole genome shotgun (WGS) entry which is preliminary data.</text>
</comment>
<gene>
    <name evidence="7" type="primary">SLC3A2_1</name>
    <name evidence="7" type="ORF">Bhyg_10175</name>
</gene>
<keyword evidence="4" id="KW-0812">Transmembrane</keyword>
<dbReference type="InterPro" id="IPR031984">
    <property type="entry name" value="SLC3A2_N"/>
</dbReference>
<dbReference type="OrthoDB" id="204980at2759"/>
<dbReference type="Gene3D" id="2.60.40.1180">
    <property type="entry name" value="Golgi alpha-mannosidase II"/>
    <property type="match status" value="1"/>
</dbReference>
<comment type="catalytic activity">
    <reaction evidence="1">
        <text>Hydrolysis of terminal, non-reducing (1-&gt;4)-linked alpha-D-glucose residues with release of alpha-D-glucose.</text>
        <dbReference type="EC" id="3.2.1.20"/>
    </reaction>
</comment>
<dbReference type="PANTHER" id="PTHR46673:SF1">
    <property type="entry name" value="4F2 CELL-SURFACE ANTIGEN HEAVY CHAIN"/>
    <property type="match status" value="1"/>
</dbReference>
<dbReference type="EC" id="3.2.1.20" evidence="2"/>
<dbReference type="GO" id="GO:1904273">
    <property type="term" value="P:L-alanine import across plasma membrane"/>
    <property type="evidence" value="ECO:0007669"/>
    <property type="project" value="TreeGrafter"/>
</dbReference>
<dbReference type="GO" id="GO:0016324">
    <property type="term" value="C:apical plasma membrane"/>
    <property type="evidence" value="ECO:0007669"/>
    <property type="project" value="TreeGrafter"/>
</dbReference>
<proteinExistence type="predicted"/>
<evidence type="ECO:0000313" key="8">
    <source>
        <dbReference type="Proteomes" id="UP001151699"/>
    </source>
</evidence>
<feature type="domain" description="Glycosyl hydrolase family 13 catalytic" evidence="5">
    <location>
        <begin position="205"/>
        <end position="391"/>
    </location>
</feature>
<dbReference type="InterPro" id="IPR013780">
    <property type="entry name" value="Glyco_hydro_b"/>
</dbReference>
<evidence type="ECO:0000256" key="3">
    <source>
        <dbReference type="ARBA" id="ARBA00022729"/>
    </source>
</evidence>
<reference evidence="7" key="1">
    <citation type="submission" date="2022-07" db="EMBL/GenBank/DDBJ databases">
        <authorList>
            <person name="Trinca V."/>
            <person name="Uliana J.V.C."/>
            <person name="Torres T.T."/>
            <person name="Ward R.J."/>
            <person name="Monesi N."/>
        </authorList>
    </citation>
    <scope>NUCLEOTIDE SEQUENCE</scope>
    <source>
        <strain evidence="7">HSMRA1968</strain>
        <tissue evidence="7">Whole embryos</tissue>
    </source>
</reference>
<dbReference type="SUPFAM" id="SSF51445">
    <property type="entry name" value="(Trans)glycosidases"/>
    <property type="match status" value="1"/>
</dbReference>
<dbReference type="GO" id="GO:0004558">
    <property type="term" value="F:alpha-1,4-glucosidase activity"/>
    <property type="evidence" value="ECO:0007669"/>
    <property type="project" value="UniProtKB-EC"/>
</dbReference>
<evidence type="ECO:0000256" key="1">
    <source>
        <dbReference type="ARBA" id="ARBA00001657"/>
    </source>
</evidence>
<dbReference type="GO" id="GO:0015173">
    <property type="term" value="F:aromatic amino acid transmembrane transporter activity"/>
    <property type="evidence" value="ECO:0007669"/>
    <property type="project" value="TreeGrafter"/>
</dbReference>
<feature type="domain" description="Solute carrier family 3 member 2 N-terminal" evidence="6">
    <location>
        <begin position="90"/>
        <end position="165"/>
    </location>
</feature>
<dbReference type="Pfam" id="PF00128">
    <property type="entry name" value="Alpha-amylase"/>
    <property type="match status" value="1"/>
</dbReference>
<evidence type="ECO:0000259" key="5">
    <source>
        <dbReference type="Pfam" id="PF00128"/>
    </source>
</evidence>
<dbReference type="GO" id="GO:0015180">
    <property type="term" value="F:L-alanine transmembrane transporter activity"/>
    <property type="evidence" value="ECO:0007669"/>
    <property type="project" value="TreeGrafter"/>
</dbReference>
<dbReference type="GO" id="GO:0015190">
    <property type="term" value="F:L-leucine transmembrane transporter activity"/>
    <property type="evidence" value="ECO:0007669"/>
    <property type="project" value="TreeGrafter"/>
</dbReference>
<dbReference type="AlphaFoldDB" id="A0A9Q0MUN6"/>
<name>A0A9Q0MUN6_9DIPT</name>
<dbReference type="GO" id="GO:1903801">
    <property type="term" value="P:L-leucine import across plasma membrane"/>
    <property type="evidence" value="ECO:0007669"/>
    <property type="project" value="TreeGrafter"/>
</dbReference>
<keyword evidence="4" id="KW-1133">Transmembrane helix</keyword>
<evidence type="ECO:0000259" key="6">
    <source>
        <dbReference type="Pfam" id="PF16028"/>
    </source>
</evidence>
<dbReference type="InterPro" id="IPR017853">
    <property type="entry name" value="GH"/>
</dbReference>
<sequence length="599" mass="67312">MDEKRNSMKLDIEAVRLSDGENQQTKEFYKPIPEYPVLANAVKNSNMVREKGDVIEDGAEDPMLEGEEKANLAKKEEVKFTSASDRKNGDAKIDIGDIDKGFTGMTKEELMKFANDPFWVRLRWIFFILFWALWIGMLVGAILIIIGAPKCAAPTPLSWYKQGPLALLSKDTDEQPTEFKAIGAKGVIYELNPDETYLVHTPEVKDKIKKIVDQFQAQGINVILDVTPNFVGKDDELLKKALENEVYRSAFVWYDGAKAPSNWLAKNGSSAWHEIEPKKFILSQFGEKRYDLQLSDKFAKEKFINVLKELTSIGVKGFRLANAKHFIISKEYKDEVPLLEKPSVHTDYDFWTHSRTTYQPGLGDLINEFGLVVKNSTNDDGFVSVTENIVQPESFIIKDSTKLGFELPIYGLLPHSLAVNAPNSAKLLYTELTQTTNQLGNSSWPQWNYDDEALSKSAIGLSEHHAFIMLLPGVPVASLETFRSQNLTSFLNTLEEMRSTPSYMHGSFEAYTNANDSIIAYTRLKSGNPGFFVAYNPTDALVVGNFTSISSMPEQLTVHLLSKNYNVEGVVERAKVQAHEVQISPKSVIILTYVPKSMD</sequence>
<keyword evidence="3" id="KW-0732">Signal</keyword>
<dbReference type="InterPro" id="IPR042280">
    <property type="entry name" value="SLC3A2"/>
</dbReference>
<feature type="transmembrane region" description="Helical" evidence="4">
    <location>
        <begin position="124"/>
        <end position="148"/>
    </location>
</feature>
<dbReference type="GO" id="GO:0015823">
    <property type="term" value="P:phenylalanine transport"/>
    <property type="evidence" value="ECO:0007669"/>
    <property type="project" value="TreeGrafter"/>
</dbReference>
<keyword evidence="8" id="KW-1185">Reference proteome</keyword>
<dbReference type="Proteomes" id="UP001151699">
    <property type="component" value="Chromosome X"/>
</dbReference>
<dbReference type="Gene3D" id="3.20.20.80">
    <property type="entry name" value="Glycosidases"/>
    <property type="match status" value="1"/>
</dbReference>
<dbReference type="GO" id="GO:0016323">
    <property type="term" value="C:basolateral plasma membrane"/>
    <property type="evidence" value="ECO:0007669"/>
    <property type="project" value="TreeGrafter"/>
</dbReference>
<evidence type="ECO:0000256" key="2">
    <source>
        <dbReference type="ARBA" id="ARBA00012741"/>
    </source>
</evidence>
<dbReference type="Pfam" id="PF16028">
    <property type="entry name" value="SLC3A2_N"/>
    <property type="match status" value="1"/>
</dbReference>
<dbReference type="Gene3D" id="3.90.400.10">
    <property type="entry name" value="Oligo-1,6-glucosidase, Domain 2"/>
    <property type="match status" value="1"/>
</dbReference>
<dbReference type="InterPro" id="IPR006047">
    <property type="entry name" value="GH13_cat_dom"/>
</dbReference>
<keyword evidence="4" id="KW-0472">Membrane</keyword>